<name>A0A2W2AG48_9BACT</name>
<dbReference type="PANTHER" id="PTHR43610">
    <property type="entry name" value="BLL6696 PROTEIN"/>
    <property type="match status" value="1"/>
</dbReference>
<dbReference type="Gene3D" id="3.40.630.30">
    <property type="match status" value="1"/>
</dbReference>
<organism evidence="2 3">
    <name type="scientific">Taibaiella soli</name>
    <dbReference type="NCBI Taxonomy" id="1649169"/>
    <lineage>
        <taxon>Bacteria</taxon>
        <taxon>Pseudomonadati</taxon>
        <taxon>Bacteroidota</taxon>
        <taxon>Chitinophagia</taxon>
        <taxon>Chitinophagales</taxon>
        <taxon>Chitinophagaceae</taxon>
        <taxon>Taibaiella</taxon>
    </lineage>
</organism>
<feature type="domain" description="N-acetyltransferase" evidence="1">
    <location>
        <begin position="16"/>
        <end position="173"/>
    </location>
</feature>
<dbReference type="EMBL" id="QKTW01000026">
    <property type="protein sequence ID" value="PZF71210.1"/>
    <property type="molecule type" value="Genomic_DNA"/>
</dbReference>
<dbReference type="RefSeq" id="WP_111000678.1">
    <property type="nucleotide sequence ID" value="NZ_QKTW01000026.1"/>
</dbReference>
<dbReference type="InterPro" id="IPR016181">
    <property type="entry name" value="Acyl_CoA_acyltransferase"/>
</dbReference>
<gene>
    <name evidence="2" type="ORF">DN068_19755</name>
</gene>
<dbReference type="PROSITE" id="PS51186">
    <property type="entry name" value="GNAT"/>
    <property type="match status" value="1"/>
</dbReference>
<dbReference type="OrthoDB" id="9795199at2"/>
<dbReference type="SUPFAM" id="SSF55729">
    <property type="entry name" value="Acyl-CoA N-acyltransferases (Nat)"/>
    <property type="match status" value="1"/>
</dbReference>
<dbReference type="AlphaFoldDB" id="A0A2W2AG48"/>
<evidence type="ECO:0000313" key="3">
    <source>
        <dbReference type="Proteomes" id="UP000248745"/>
    </source>
</evidence>
<proteinExistence type="predicted"/>
<accession>A0A2W2AG48</accession>
<evidence type="ECO:0000313" key="2">
    <source>
        <dbReference type="EMBL" id="PZF71210.1"/>
    </source>
</evidence>
<dbReference type="Pfam" id="PF13302">
    <property type="entry name" value="Acetyltransf_3"/>
    <property type="match status" value="1"/>
</dbReference>
<dbReference type="PANTHER" id="PTHR43610:SF1">
    <property type="entry name" value="N-ACETYLTRANSFERASE DOMAIN-CONTAINING PROTEIN"/>
    <property type="match status" value="1"/>
</dbReference>
<evidence type="ECO:0000259" key="1">
    <source>
        <dbReference type="PROSITE" id="PS51186"/>
    </source>
</evidence>
<protein>
    <submittedName>
        <fullName evidence="2">N-acetyltransferase</fullName>
    </submittedName>
</protein>
<comment type="caution">
    <text evidence="2">The sequence shown here is derived from an EMBL/GenBank/DDBJ whole genome shotgun (WGS) entry which is preliminary data.</text>
</comment>
<reference evidence="2 3" key="1">
    <citation type="submission" date="2018-06" db="EMBL/GenBank/DDBJ databases">
        <title>Mucibacter soli gen. nov., sp. nov., a new member of the family Chitinophagaceae producing mucin.</title>
        <authorList>
            <person name="Kim M.-K."/>
            <person name="Park S."/>
            <person name="Kim T.-S."/>
            <person name="Joung Y."/>
            <person name="Han J.-H."/>
            <person name="Kim S.B."/>
        </authorList>
    </citation>
    <scope>NUCLEOTIDE SEQUENCE [LARGE SCALE GENOMIC DNA]</scope>
    <source>
        <strain evidence="2 3">R1-15</strain>
    </source>
</reference>
<dbReference type="InterPro" id="IPR000182">
    <property type="entry name" value="GNAT_dom"/>
</dbReference>
<dbReference type="Proteomes" id="UP000248745">
    <property type="component" value="Unassembled WGS sequence"/>
</dbReference>
<sequence>MTNWIHHPVILEGNLVTLVPLDRVHFADLIEIGRQPDIWTHLPFDGTDEQKLELELQSAILKRMNGEQYPFTIIKKSDNRVIGSTRLFEIFQQHRKLEIGWTWNDPSSWGTDCNTETKLLLLQYCFETLGAQRVQLKTRDTNLRSRAAILKIGATFEGVLRKDRIGKDGKPRDSYMFSIIDDEWPAVKKMLTERLHPENITND</sequence>
<keyword evidence="2" id="KW-0808">Transferase</keyword>
<dbReference type="GO" id="GO:0016747">
    <property type="term" value="F:acyltransferase activity, transferring groups other than amino-acyl groups"/>
    <property type="evidence" value="ECO:0007669"/>
    <property type="project" value="InterPro"/>
</dbReference>
<keyword evidence="3" id="KW-1185">Reference proteome</keyword>